<keyword evidence="3" id="KW-1185">Reference proteome</keyword>
<protein>
    <recommendedName>
        <fullName evidence="1">BTB domain-containing protein</fullName>
    </recommendedName>
</protein>
<dbReference type="OrthoDB" id="2129688at2759"/>
<dbReference type="PROSITE" id="PS50097">
    <property type="entry name" value="BTB"/>
    <property type="match status" value="1"/>
</dbReference>
<organism evidence="2 3">
    <name type="scientific">Phaeomoniella chlamydospora</name>
    <name type="common">Phaeoacremonium chlamydosporum</name>
    <dbReference type="NCBI Taxonomy" id="158046"/>
    <lineage>
        <taxon>Eukaryota</taxon>
        <taxon>Fungi</taxon>
        <taxon>Dikarya</taxon>
        <taxon>Ascomycota</taxon>
        <taxon>Pezizomycotina</taxon>
        <taxon>Eurotiomycetes</taxon>
        <taxon>Chaetothyriomycetidae</taxon>
        <taxon>Phaeomoniellales</taxon>
        <taxon>Phaeomoniellaceae</taxon>
        <taxon>Phaeomoniella</taxon>
    </lineage>
</organism>
<accession>A0A0G2E884</accession>
<dbReference type="Proteomes" id="UP000053317">
    <property type="component" value="Unassembled WGS sequence"/>
</dbReference>
<dbReference type="EMBL" id="LCWF01000109">
    <property type="protein sequence ID" value="KKY19217.1"/>
    <property type="molecule type" value="Genomic_DNA"/>
</dbReference>
<proteinExistence type="predicted"/>
<reference evidence="2 3" key="2">
    <citation type="submission" date="2015-05" db="EMBL/GenBank/DDBJ databases">
        <authorList>
            <person name="Morales-Cruz A."/>
            <person name="Amrine K.C."/>
            <person name="Cantu D."/>
        </authorList>
    </citation>
    <scope>NUCLEOTIDE SEQUENCE [LARGE SCALE GENOMIC DNA]</scope>
    <source>
        <strain evidence="2">UCRPC4</strain>
    </source>
</reference>
<reference evidence="2 3" key="1">
    <citation type="submission" date="2015-05" db="EMBL/GenBank/DDBJ databases">
        <title>Distinctive expansion of gene families associated with plant cell wall degradation and secondary metabolism in the genomes of grapevine trunk pathogens.</title>
        <authorList>
            <person name="Lawrence D.P."/>
            <person name="Travadon R."/>
            <person name="Rolshausen P.E."/>
            <person name="Baumgartner K."/>
        </authorList>
    </citation>
    <scope>NUCLEOTIDE SEQUENCE [LARGE SCALE GENOMIC DNA]</scope>
    <source>
        <strain evidence="2">UCRPC4</strain>
    </source>
</reference>
<sequence length="413" mass="46918">MESQTASGFPRYRDGDVLIYVGPRQRYELHANVLRRNSSYFEKLLASNNAAQLSSRAKKEGITTLYLLEWIKPDSGSLSGIGSFNLRSLDPHGRPLTGLTINFLENDNGKAPNHEYRFWDFLFGIFYNQPPRVRDEDIVDTLSDCMGIIDVAESVQAVGAVREHVDLALLRYGAVLFNSIATNPVAWVDLGYRVRSPTIFKEAIVHMVGKWNMMTPGDKQDLRQDVRDLCEQKYNELDVAKEAIEMRILGHYPESMTRTAADKPGRPAYCNDIYMWMSLSFFRQWFAQAINDNRTRRALDGGYAFYQSVHLAGRTYLTHEDFRNFHQYFPMSSKACNILEANMGLLKEDVKVFVGDLMTNRTSVDPNSYELGWLTCTVVNKEDFPWEAESADNAVDPQVGVSGQPLSNGRSNL</sequence>
<feature type="domain" description="BTB" evidence="1">
    <location>
        <begin position="15"/>
        <end position="80"/>
    </location>
</feature>
<dbReference type="AlphaFoldDB" id="A0A0G2E884"/>
<name>A0A0G2E884_PHACM</name>
<comment type="caution">
    <text evidence="2">The sequence shown here is derived from an EMBL/GenBank/DDBJ whole genome shotgun (WGS) entry which is preliminary data.</text>
</comment>
<dbReference type="InterPro" id="IPR000210">
    <property type="entry name" value="BTB/POZ_dom"/>
</dbReference>
<gene>
    <name evidence="2" type="ORF">UCRPC4_g04591</name>
</gene>
<dbReference type="PANTHER" id="PTHR38119:SF2">
    <property type="entry name" value="TRANSCRIPTION FACTOR DOMAIN-CONTAINING PROTEIN"/>
    <property type="match status" value="1"/>
</dbReference>
<dbReference type="PANTHER" id="PTHR38119">
    <property type="entry name" value="BTB DOMAIN-CONTAINING PROTEIN-RELATED"/>
    <property type="match status" value="1"/>
</dbReference>
<evidence type="ECO:0000313" key="2">
    <source>
        <dbReference type="EMBL" id="KKY19217.1"/>
    </source>
</evidence>
<evidence type="ECO:0000313" key="3">
    <source>
        <dbReference type="Proteomes" id="UP000053317"/>
    </source>
</evidence>
<evidence type="ECO:0000259" key="1">
    <source>
        <dbReference type="PROSITE" id="PS50097"/>
    </source>
</evidence>